<name>A0A6J7FEG6_9ZZZZ</name>
<dbReference type="Pfam" id="PF00583">
    <property type="entry name" value="Acetyltransf_1"/>
    <property type="match status" value="1"/>
</dbReference>
<reference evidence="2" key="1">
    <citation type="submission" date="2020-05" db="EMBL/GenBank/DDBJ databases">
        <authorList>
            <person name="Chiriac C."/>
            <person name="Salcher M."/>
            <person name="Ghai R."/>
            <person name="Kavagutti S V."/>
        </authorList>
    </citation>
    <scope>NUCLEOTIDE SEQUENCE</scope>
</reference>
<dbReference type="InterPro" id="IPR016181">
    <property type="entry name" value="Acyl_CoA_acyltransferase"/>
</dbReference>
<evidence type="ECO:0000259" key="1">
    <source>
        <dbReference type="Pfam" id="PF00583"/>
    </source>
</evidence>
<protein>
    <submittedName>
        <fullName evidence="2">Unannotated protein</fullName>
    </submittedName>
</protein>
<feature type="domain" description="N-acetyltransferase" evidence="1">
    <location>
        <begin position="65"/>
        <end position="136"/>
    </location>
</feature>
<dbReference type="InterPro" id="IPR000182">
    <property type="entry name" value="GNAT_dom"/>
</dbReference>
<dbReference type="AlphaFoldDB" id="A0A6J7FEG6"/>
<gene>
    <name evidence="2" type="ORF">UFOPK3376_03032</name>
</gene>
<dbReference type="GO" id="GO:0016747">
    <property type="term" value="F:acyltransferase activity, transferring groups other than amino-acyl groups"/>
    <property type="evidence" value="ECO:0007669"/>
    <property type="project" value="InterPro"/>
</dbReference>
<dbReference type="EMBL" id="CAFBLP010000129">
    <property type="protein sequence ID" value="CAB4893797.1"/>
    <property type="molecule type" value="Genomic_DNA"/>
</dbReference>
<evidence type="ECO:0000313" key="2">
    <source>
        <dbReference type="EMBL" id="CAB4893797.1"/>
    </source>
</evidence>
<dbReference type="SUPFAM" id="SSF55729">
    <property type="entry name" value="Acyl-CoA N-acyltransferases (Nat)"/>
    <property type="match status" value="1"/>
</dbReference>
<accession>A0A6J7FEG6</accession>
<dbReference type="Gene3D" id="3.40.630.30">
    <property type="match status" value="1"/>
</dbReference>
<sequence>MDPVVRLAHPQDARDLGMLQRVAREGMQDVRGGALRLAECAAVTDWLVLIDDIDSVVLVGTWCDAVVSYLVMHLSAAKDRGVITQAYVQAEARELGLGDTLVEWAIAAVRAAGLGGIEAVALPGDRETKNLFERAGLTARKLTVYKALPPTEG</sequence>
<proteinExistence type="predicted"/>
<organism evidence="2">
    <name type="scientific">freshwater metagenome</name>
    <dbReference type="NCBI Taxonomy" id="449393"/>
    <lineage>
        <taxon>unclassified sequences</taxon>
        <taxon>metagenomes</taxon>
        <taxon>ecological metagenomes</taxon>
    </lineage>
</organism>